<dbReference type="SUPFAM" id="SSF75011">
    <property type="entry name" value="3-carboxy-cis,cis-mucoante lactonizing enzyme"/>
    <property type="match status" value="1"/>
</dbReference>
<dbReference type="GO" id="GO:0017057">
    <property type="term" value="F:6-phosphogluconolactonase activity"/>
    <property type="evidence" value="ECO:0007669"/>
    <property type="project" value="TreeGrafter"/>
</dbReference>
<evidence type="ECO:0000313" key="4">
    <source>
        <dbReference type="Proteomes" id="UP000198607"/>
    </source>
</evidence>
<dbReference type="PANTHER" id="PTHR30344">
    <property type="entry name" value="6-PHOSPHOGLUCONOLACTONASE-RELATED"/>
    <property type="match status" value="1"/>
</dbReference>
<dbReference type="GO" id="GO:0005829">
    <property type="term" value="C:cytosol"/>
    <property type="evidence" value="ECO:0007669"/>
    <property type="project" value="TreeGrafter"/>
</dbReference>
<dbReference type="PANTHER" id="PTHR30344:SF1">
    <property type="entry name" value="6-PHOSPHOGLUCONOLACTONASE"/>
    <property type="match status" value="1"/>
</dbReference>
<protein>
    <submittedName>
        <fullName evidence="3">6-phosphogluconolactonase</fullName>
    </submittedName>
</protein>
<dbReference type="Proteomes" id="UP000198607">
    <property type="component" value="Unassembled WGS sequence"/>
</dbReference>
<dbReference type="InterPro" id="IPR011045">
    <property type="entry name" value="N2O_reductase_N"/>
</dbReference>
<keyword evidence="4" id="KW-1185">Reference proteome</keyword>
<dbReference type="InterPro" id="IPR050282">
    <property type="entry name" value="Cycloisomerase_2"/>
</dbReference>
<evidence type="ECO:0000256" key="2">
    <source>
        <dbReference type="ARBA" id="ARBA00022526"/>
    </source>
</evidence>
<dbReference type="EMBL" id="FNCY01000001">
    <property type="protein sequence ID" value="SDG62380.1"/>
    <property type="molecule type" value="Genomic_DNA"/>
</dbReference>
<evidence type="ECO:0000256" key="1">
    <source>
        <dbReference type="ARBA" id="ARBA00005564"/>
    </source>
</evidence>
<name>A0A1G7VU00_9RHOO</name>
<evidence type="ECO:0000313" key="3">
    <source>
        <dbReference type="EMBL" id="SDG62380.1"/>
    </source>
</evidence>
<reference evidence="3 4" key="1">
    <citation type="submission" date="2016-10" db="EMBL/GenBank/DDBJ databases">
        <authorList>
            <person name="de Groot N.N."/>
        </authorList>
    </citation>
    <scope>NUCLEOTIDE SEQUENCE [LARGE SCALE GENOMIC DNA]</scope>
    <source>
        <strain evidence="3 4">DSM 5885</strain>
    </source>
</reference>
<dbReference type="AlphaFoldDB" id="A0A1G7VU00"/>
<proteinExistence type="inferred from homology"/>
<dbReference type="SUPFAM" id="SSF50974">
    <property type="entry name" value="Nitrous oxide reductase, N-terminal domain"/>
    <property type="match status" value="1"/>
</dbReference>
<dbReference type="InterPro" id="IPR019405">
    <property type="entry name" value="Lactonase_7-beta_prop"/>
</dbReference>
<dbReference type="InterPro" id="IPR015943">
    <property type="entry name" value="WD40/YVTN_repeat-like_dom_sf"/>
</dbReference>
<sequence>MQALFVYVSCGESREIDVFSLDPRSGGISLRQRLLTSGSPVPMRAMPAQQRLYVGMRNENAFHAFAIKPEDGCLRSLGGVVAPGAPVYVYAAPASGVAFSSSYGDNNLSVFPLDAAGVPLAAQQTESGLPRAHAARVDQSGRWLLVPTLGADAIRIYRIEAGGRLVPNAVSAVAAGSGPRHPVFSADNRFVYCLNELNGCIDAFAFDAERGGLDLRQTISMMPSGFGGAPWTAELRLTGDGRFMYASDRRSSTIATLRVDKKTGKLALVGHTPTQDTPRGMDVDPSGRWLVAAGQQSAALTVYSIDPVSGRLTAAGCQRTGKEPICVEIVAL</sequence>
<dbReference type="RefSeq" id="WP_176785705.1">
    <property type="nucleotide sequence ID" value="NZ_FNCY01000001.1"/>
</dbReference>
<organism evidence="3 4">
    <name type="scientific">Propionivibrio dicarboxylicus</name>
    <dbReference type="NCBI Taxonomy" id="83767"/>
    <lineage>
        <taxon>Bacteria</taxon>
        <taxon>Pseudomonadati</taxon>
        <taxon>Pseudomonadota</taxon>
        <taxon>Betaproteobacteria</taxon>
        <taxon>Rhodocyclales</taxon>
        <taxon>Rhodocyclaceae</taxon>
        <taxon>Propionivibrio</taxon>
    </lineage>
</organism>
<dbReference type="Pfam" id="PF10282">
    <property type="entry name" value="Lactonase"/>
    <property type="match status" value="1"/>
</dbReference>
<dbReference type="Gene3D" id="2.130.10.10">
    <property type="entry name" value="YVTN repeat-like/Quinoprotein amine dehydrogenase"/>
    <property type="match status" value="1"/>
</dbReference>
<keyword evidence="2" id="KW-0119">Carbohydrate metabolism</keyword>
<keyword evidence="2" id="KW-0313">Glucose metabolism</keyword>
<accession>A0A1G7VU00</accession>
<comment type="similarity">
    <text evidence="1">Belongs to the cycloisomerase 2 family.</text>
</comment>
<dbReference type="STRING" id="83767.SAMN05660652_00279"/>
<dbReference type="GO" id="GO:0006006">
    <property type="term" value="P:glucose metabolic process"/>
    <property type="evidence" value="ECO:0007669"/>
    <property type="project" value="UniProtKB-KW"/>
</dbReference>
<gene>
    <name evidence="3" type="ORF">SAMN05660652_00279</name>
</gene>